<evidence type="ECO:0000313" key="2">
    <source>
        <dbReference type="EMBL" id="VDP48211.1"/>
    </source>
</evidence>
<protein>
    <submittedName>
        <fullName evidence="4">EGF-like domain-containing protein</fullName>
    </submittedName>
</protein>
<accession>A0A183GQI3</accession>
<keyword evidence="1" id="KW-0812">Transmembrane</keyword>
<keyword evidence="1" id="KW-1133">Transmembrane helix</keyword>
<gene>
    <name evidence="2" type="ORF">HPBE_LOCUS24952</name>
</gene>
<dbReference type="EMBL" id="UZAH01037113">
    <property type="protein sequence ID" value="VDP48211.1"/>
    <property type="molecule type" value="Genomic_DNA"/>
</dbReference>
<dbReference type="Proteomes" id="UP000050761">
    <property type="component" value="Unassembled WGS sequence"/>
</dbReference>
<name>A0A183GQI3_HELPZ</name>
<evidence type="ECO:0000256" key="1">
    <source>
        <dbReference type="SAM" id="Phobius"/>
    </source>
</evidence>
<accession>A0A3P8DW32</accession>
<organism evidence="3 4">
    <name type="scientific">Heligmosomoides polygyrus</name>
    <name type="common">Parasitic roundworm</name>
    <dbReference type="NCBI Taxonomy" id="6339"/>
    <lineage>
        <taxon>Eukaryota</taxon>
        <taxon>Metazoa</taxon>
        <taxon>Ecdysozoa</taxon>
        <taxon>Nematoda</taxon>
        <taxon>Chromadorea</taxon>
        <taxon>Rhabditida</taxon>
        <taxon>Rhabditina</taxon>
        <taxon>Rhabditomorpha</taxon>
        <taxon>Strongyloidea</taxon>
        <taxon>Heligmosomidae</taxon>
        <taxon>Heligmosomoides</taxon>
    </lineage>
</organism>
<dbReference type="WBParaSite" id="HPBE_0002495301-mRNA-1">
    <property type="protein sequence ID" value="HPBE_0002495301-mRNA-1"/>
    <property type="gene ID" value="HPBE_0002495301"/>
</dbReference>
<evidence type="ECO:0000313" key="3">
    <source>
        <dbReference type="Proteomes" id="UP000050761"/>
    </source>
</evidence>
<keyword evidence="3" id="KW-1185">Reference proteome</keyword>
<keyword evidence="1" id="KW-0472">Membrane</keyword>
<dbReference type="AlphaFoldDB" id="A0A183GQI3"/>
<reference evidence="4" key="2">
    <citation type="submission" date="2019-09" db="UniProtKB">
        <authorList>
            <consortium name="WormBaseParasite"/>
        </authorList>
    </citation>
    <scope>IDENTIFICATION</scope>
</reference>
<sequence>MSFVDRSFCVSSCHFRGVSYNDSGFVGCICDDSAAAVDCAPIVASSSICDGLLLPIVVGFASVLGLAVVFVVAVVVVGRRSRRGLGVSPEEEAMELREVQQVSVQSALNEHYVVEI</sequence>
<reference evidence="2 3" key="1">
    <citation type="submission" date="2018-11" db="EMBL/GenBank/DDBJ databases">
        <authorList>
            <consortium name="Pathogen Informatics"/>
        </authorList>
    </citation>
    <scope>NUCLEOTIDE SEQUENCE [LARGE SCALE GENOMIC DNA]</scope>
</reference>
<evidence type="ECO:0000313" key="4">
    <source>
        <dbReference type="WBParaSite" id="HPBE_0002495301-mRNA-1"/>
    </source>
</evidence>
<proteinExistence type="predicted"/>
<feature type="transmembrane region" description="Helical" evidence="1">
    <location>
        <begin position="52"/>
        <end position="77"/>
    </location>
</feature>